<dbReference type="InterPro" id="IPR001841">
    <property type="entry name" value="Znf_RING"/>
</dbReference>
<dbReference type="AlphaFoldDB" id="A0A067NX13"/>
<dbReference type="Pfam" id="PF13639">
    <property type="entry name" value="zf-RING_2"/>
    <property type="match status" value="1"/>
</dbReference>
<keyword evidence="10 14" id="KW-1133">Transmembrane helix</keyword>
<feature type="compositionally biased region" description="Polar residues" evidence="13">
    <location>
        <begin position="746"/>
        <end position="759"/>
    </location>
</feature>
<evidence type="ECO:0000256" key="2">
    <source>
        <dbReference type="ARBA" id="ARBA00004141"/>
    </source>
</evidence>
<feature type="transmembrane region" description="Helical" evidence="14">
    <location>
        <begin position="833"/>
        <end position="855"/>
    </location>
</feature>
<feature type="region of interest" description="Disordered" evidence="13">
    <location>
        <begin position="933"/>
        <end position="958"/>
    </location>
</feature>
<feature type="transmembrane region" description="Helical" evidence="14">
    <location>
        <begin position="775"/>
        <end position="799"/>
    </location>
</feature>
<evidence type="ECO:0000256" key="8">
    <source>
        <dbReference type="ARBA" id="ARBA00022786"/>
    </source>
</evidence>
<comment type="catalytic activity">
    <reaction evidence="1">
        <text>S-ubiquitinyl-[E2 ubiquitin-conjugating enzyme]-L-cysteine + [acceptor protein]-L-lysine = [E2 ubiquitin-conjugating enzyme]-L-cysteine + N(6)-ubiquitinyl-[acceptor protein]-L-lysine.</text>
        <dbReference type="EC" id="2.3.2.27"/>
    </reaction>
</comment>
<feature type="non-terminal residue" evidence="16">
    <location>
        <position position="1"/>
    </location>
</feature>
<keyword evidence="5 14" id="KW-0812">Transmembrane</keyword>
<dbReference type="GO" id="GO:0016020">
    <property type="term" value="C:membrane"/>
    <property type="evidence" value="ECO:0007669"/>
    <property type="project" value="UniProtKB-SubCell"/>
</dbReference>
<feature type="compositionally biased region" description="Polar residues" evidence="13">
    <location>
        <begin position="729"/>
        <end position="738"/>
    </location>
</feature>
<feature type="compositionally biased region" description="Basic residues" evidence="13">
    <location>
        <begin position="533"/>
        <end position="544"/>
    </location>
</feature>
<dbReference type="VEuPathDB" id="FungiDB:PLEOSDRAFT_1007650"/>
<evidence type="ECO:0000256" key="10">
    <source>
        <dbReference type="ARBA" id="ARBA00022989"/>
    </source>
</evidence>
<evidence type="ECO:0000256" key="3">
    <source>
        <dbReference type="ARBA" id="ARBA00012483"/>
    </source>
</evidence>
<evidence type="ECO:0000313" key="16">
    <source>
        <dbReference type="EMBL" id="KDQ28161.1"/>
    </source>
</evidence>
<dbReference type="GO" id="GO:0061630">
    <property type="term" value="F:ubiquitin protein ligase activity"/>
    <property type="evidence" value="ECO:0007669"/>
    <property type="project" value="UniProtKB-EC"/>
</dbReference>
<feature type="region of interest" description="Disordered" evidence="13">
    <location>
        <begin position="128"/>
        <end position="193"/>
    </location>
</feature>
<feature type="transmembrane region" description="Helical" evidence="14">
    <location>
        <begin position="690"/>
        <end position="712"/>
    </location>
</feature>
<dbReference type="PANTHER" id="PTHR45977:SF4">
    <property type="entry name" value="RING-TYPE DOMAIN-CONTAINING PROTEIN"/>
    <property type="match status" value="1"/>
</dbReference>
<evidence type="ECO:0000256" key="5">
    <source>
        <dbReference type="ARBA" id="ARBA00022692"/>
    </source>
</evidence>
<feature type="compositionally biased region" description="Basic and acidic residues" evidence="13">
    <location>
        <begin position="244"/>
        <end position="270"/>
    </location>
</feature>
<sequence>ILSGFIPGLLDPSQRTRLLRGSNGQLIFATHDARAASAYFDVDDVRKININDTPLRPKRIVIEISSSGYCRWRFVPKARLEDGVVDEGTWPRVVDICGELYELSHDQWDIYKLDPEYDCYVPASPGIPMITRKPPVREPTALPPTPEKQNGKRRSSPSSERLSKRAFVEEAESSSENEDDMVVDDPPPPPLEFLYNSIRATREDPDYTEPLEEDRNAYNYATNVNSKRTRTVSPVAAKRKLEMKRLDREKAKRERREAELEQRRRARDQEIMESVMADIQGKFPTTLDEHEAADEEDSIDDEEVARLASIEESRRKLAELEADRPLWEAEARRKQQEQAQAEEERRLAEARRRAAEAKRAEEEQKARAQREAEERRQEEALRRRRAEAEARQERERRQRQQRWSAGPWTVQRALERCKVLSDAFDEAKYSRSSPLTFEDIPWPVLHPPMTFKAEDIEWQDVEKFFHQVKLHMKPQDYKPFVVKCHRRFHPDRWRSRGLLNSIEDETDRNCLEVAANTVAQAVTPLWRELKTTRRHHRDRIRHSQHPLGLSDARRDQIMNRSTIGNPSSVTPPDANNAAATVGGMWVPPPLMMQQMEEAQAHHRGAANLLNQPQRQHNLSWYSKIMAFFGYGRGASHSRRLLVSLLWNLALGFAQARLGFVVIVALLAVSANTESPTMPGLTEWTACSRPLGVWCCLWVGRVALACVLTYWGWKRDREGPAPNDAEAANTEPSMNQTNADLRRQPAPASTSRPSRNSTMDGRNPRDPPPPPIRPILYTRLSLLSSLLTLSWFLTAHILEYTSINTCRFSSPHLWWLVFGILCLMYIMVLEVVLIGFVVFVIAPILFLCWNILLMCLGRHPLQNPSLIKPEIGKLPKSVVDRIPLVMYIPPSPEDSKSPVTVPEAVHAYPPKTTVKPSTPSRRFKFLRISRKKLTTSTSEKGEGGEDAKSPSGKGAEDPQTWENQWEQCEYPFVKLEGNRAACAICLMDFEEPKRVQSGNEGQPSGEGKADSLAGEPPATDADTTLVEPSTAVQEIGVETPSSESDEDKLRLTDAGEGAQPLRLLACGHVFHKTCLDPWLIDVSGRCPVCQRAVEIPAQSKKKNNGNRN</sequence>
<evidence type="ECO:0000256" key="7">
    <source>
        <dbReference type="ARBA" id="ARBA00022771"/>
    </source>
</evidence>
<dbReference type="EMBL" id="KL198008">
    <property type="protein sequence ID" value="KDQ28161.1"/>
    <property type="molecule type" value="Genomic_DNA"/>
</dbReference>
<dbReference type="EC" id="2.3.2.27" evidence="3"/>
<evidence type="ECO:0000259" key="15">
    <source>
        <dbReference type="PROSITE" id="PS50089"/>
    </source>
</evidence>
<keyword evidence="8" id="KW-0833">Ubl conjugation pathway</keyword>
<evidence type="ECO:0000256" key="11">
    <source>
        <dbReference type="ARBA" id="ARBA00023136"/>
    </source>
</evidence>
<proteinExistence type="predicted"/>
<dbReference type="InParanoid" id="A0A067NX13"/>
<evidence type="ECO:0000256" key="6">
    <source>
        <dbReference type="ARBA" id="ARBA00022723"/>
    </source>
</evidence>
<evidence type="ECO:0000256" key="14">
    <source>
        <dbReference type="SAM" id="Phobius"/>
    </source>
</evidence>
<feature type="compositionally biased region" description="Basic and acidic residues" evidence="13">
    <location>
        <begin position="938"/>
        <end position="947"/>
    </location>
</feature>
<protein>
    <recommendedName>
        <fullName evidence="3">RING-type E3 ubiquitin transferase</fullName>
        <ecNumber evidence="3">2.3.2.27</ecNumber>
    </recommendedName>
</protein>
<feature type="transmembrane region" description="Helical" evidence="14">
    <location>
        <begin position="644"/>
        <end position="669"/>
    </location>
</feature>
<feature type="region of interest" description="Disordered" evidence="13">
    <location>
        <begin position="244"/>
        <end position="302"/>
    </location>
</feature>
<feature type="region of interest" description="Disordered" evidence="13">
    <location>
        <begin position="720"/>
        <end position="769"/>
    </location>
</feature>
<dbReference type="InterPro" id="IPR013083">
    <property type="entry name" value="Znf_RING/FYVE/PHD"/>
</dbReference>
<keyword evidence="7 12" id="KW-0863">Zinc-finger</keyword>
<keyword evidence="4" id="KW-0808">Transferase</keyword>
<dbReference type="PROSITE" id="PS50089">
    <property type="entry name" value="ZF_RING_2"/>
    <property type="match status" value="1"/>
</dbReference>
<dbReference type="Proteomes" id="UP000027073">
    <property type="component" value="Unassembled WGS sequence"/>
</dbReference>
<dbReference type="GO" id="GO:0008270">
    <property type="term" value="F:zinc ion binding"/>
    <property type="evidence" value="ECO:0007669"/>
    <property type="project" value="UniProtKB-KW"/>
</dbReference>
<accession>A0A067NX13</accession>
<dbReference type="SUPFAM" id="SSF57850">
    <property type="entry name" value="RING/U-box"/>
    <property type="match status" value="1"/>
</dbReference>
<feature type="domain" description="RING-type" evidence="15">
    <location>
        <begin position="1065"/>
        <end position="1089"/>
    </location>
</feature>
<name>A0A067NX13_PLEO1</name>
<dbReference type="CDD" id="cd16448">
    <property type="entry name" value="RING-H2"/>
    <property type="match status" value="1"/>
</dbReference>
<evidence type="ECO:0000256" key="9">
    <source>
        <dbReference type="ARBA" id="ARBA00022833"/>
    </source>
</evidence>
<dbReference type="STRING" id="1137138.A0A067NX13"/>
<evidence type="ECO:0000313" key="17">
    <source>
        <dbReference type="Proteomes" id="UP000027073"/>
    </source>
</evidence>
<dbReference type="HOGENOM" id="CLU_280899_0_0_1"/>
<dbReference type="GO" id="GO:0016567">
    <property type="term" value="P:protein ubiquitination"/>
    <property type="evidence" value="ECO:0007669"/>
    <property type="project" value="TreeGrafter"/>
</dbReference>
<feature type="compositionally biased region" description="Acidic residues" evidence="13">
    <location>
        <begin position="169"/>
        <end position="183"/>
    </location>
</feature>
<dbReference type="SMART" id="SM00184">
    <property type="entry name" value="RING"/>
    <property type="match status" value="1"/>
</dbReference>
<evidence type="ECO:0000256" key="4">
    <source>
        <dbReference type="ARBA" id="ARBA00022679"/>
    </source>
</evidence>
<feature type="region of interest" description="Disordered" evidence="13">
    <location>
        <begin position="993"/>
        <end position="1047"/>
    </location>
</feature>
<feature type="non-terminal residue" evidence="16">
    <location>
        <position position="1107"/>
    </location>
</feature>
<keyword evidence="11 14" id="KW-0472">Membrane</keyword>
<keyword evidence="6" id="KW-0479">Metal-binding</keyword>
<feature type="region of interest" description="Disordered" evidence="13">
    <location>
        <begin position="331"/>
        <end position="376"/>
    </location>
</feature>
<evidence type="ECO:0000256" key="12">
    <source>
        <dbReference type="PROSITE-ProRule" id="PRU00175"/>
    </source>
</evidence>
<comment type="subcellular location">
    <subcellularLocation>
        <location evidence="2">Membrane</location>
        <topology evidence="2">Multi-pass membrane protein</topology>
    </subcellularLocation>
</comment>
<dbReference type="Gene3D" id="3.30.40.10">
    <property type="entry name" value="Zinc/RING finger domain, C3HC4 (zinc finger)"/>
    <property type="match status" value="1"/>
</dbReference>
<evidence type="ECO:0000256" key="1">
    <source>
        <dbReference type="ARBA" id="ARBA00000900"/>
    </source>
</evidence>
<feature type="transmembrane region" description="Helical" evidence="14">
    <location>
        <begin position="811"/>
        <end position="827"/>
    </location>
</feature>
<dbReference type="GO" id="GO:0006511">
    <property type="term" value="P:ubiquitin-dependent protein catabolic process"/>
    <property type="evidence" value="ECO:0007669"/>
    <property type="project" value="TreeGrafter"/>
</dbReference>
<keyword evidence="9" id="KW-0862">Zinc</keyword>
<reference evidence="17" key="1">
    <citation type="journal article" date="2014" name="Proc. Natl. Acad. Sci. U.S.A.">
        <title>Extensive sampling of basidiomycete genomes demonstrates inadequacy of the white-rot/brown-rot paradigm for wood decay fungi.</title>
        <authorList>
            <person name="Riley R."/>
            <person name="Salamov A.A."/>
            <person name="Brown D.W."/>
            <person name="Nagy L.G."/>
            <person name="Floudas D."/>
            <person name="Held B.W."/>
            <person name="Levasseur A."/>
            <person name="Lombard V."/>
            <person name="Morin E."/>
            <person name="Otillar R."/>
            <person name="Lindquist E.A."/>
            <person name="Sun H."/>
            <person name="LaButti K.M."/>
            <person name="Schmutz J."/>
            <person name="Jabbour D."/>
            <person name="Luo H."/>
            <person name="Baker S.E."/>
            <person name="Pisabarro A.G."/>
            <person name="Walton J.D."/>
            <person name="Blanchette R.A."/>
            <person name="Henrissat B."/>
            <person name="Martin F."/>
            <person name="Cullen D."/>
            <person name="Hibbett D.S."/>
            <person name="Grigoriev I.V."/>
        </authorList>
    </citation>
    <scope>NUCLEOTIDE SEQUENCE [LARGE SCALE GENOMIC DNA]</scope>
    <source>
        <strain evidence="17">PC15</strain>
    </source>
</reference>
<organism evidence="16 17">
    <name type="scientific">Pleurotus ostreatus (strain PC15)</name>
    <name type="common">Oyster mushroom</name>
    <dbReference type="NCBI Taxonomy" id="1137138"/>
    <lineage>
        <taxon>Eukaryota</taxon>
        <taxon>Fungi</taxon>
        <taxon>Dikarya</taxon>
        <taxon>Basidiomycota</taxon>
        <taxon>Agaricomycotina</taxon>
        <taxon>Agaricomycetes</taxon>
        <taxon>Agaricomycetidae</taxon>
        <taxon>Agaricales</taxon>
        <taxon>Pleurotineae</taxon>
        <taxon>Pleurotaceae</taxon>
        <taxon>Pleurotus</taxon>
    </lineage>
</organism>
<evidence type="ECO:0000256" key="13">
    <source>
        <dbReference type="SAM" id="MobiDB-lite"/>
    </source>
</evidence>
<dbReference type="OrthoDB" id="8062037at2759"/>
<feature type="compositionally biased region" description="Acidic residues" evidence="13">
    <location>
        <begin position="291"/>
        <end position="302"/>
    </location>
</feature>
<feature type="region of interest" description="Disordered" evidence="13">
    <location>
        <begin position="533"/>
        <end position="554"/>
    </location>
</feature>
<gene>
    <name evidence="16" type="ORF">PLEOSDRAFT_1007650</name>
</gene>
<dbReference type="PANTHER" id="PTHR45977">
    <property type="entry name" value="TARGET OF ERK KINASE MPK-1"/>
    <property type="match status" value="1"/>
</dbReference>